<dbReference type="SUPFAM" id="SSF51126">
    <property type="entry name" value="Pectin lyase-like"/>
    <property type="match status" value="1"/>
</dbReference>
<dbReference type="InterPro" id="IPR011050">
    <property type="entry name" value="Pectin_lyase_fold/virulence"/>
</dbReference>
<dbReference type="STRING" id="554055.A0A2P6V1A7"/>
<evidence type="ECO:0000256" key="1">
    <source>
        <dbReference type="SAM" id="MobiDB-lite"/>
    </source>
</evidence>
<dbReference type="Proteomes" id="UP000239649">
    <property type="component" value="Unassembled WGS sequence"/>
</dbReference>
<proteinExistence type="predicted"/>
<dbReference type="EMBL" id="LHPF02000046">
    <property type="protein sequence ID" value="PSC67871.1"/>
    <property type="molecule type" value="Genomic_DNA"/>
</dbReference>
<feature type="compositionally biased region" description="Acidic residues" evidence="1">
    <location>
        <begin position="398"/>
        <end position="418"/>
    </location>
</feature>
<feature type="compositionally biased region" description="Low complexity" evidence="1">
    <location>
        <begin position="455"/>
        <end position="468"/>
    </location>
</feature>
<organism evidence="2 3">
    <name type="scientific">Micractinium conductrix</name>
    <dbReference type="NCBI Taxonomy" id="554055"/>
    <lineage>
        <taxon>Eukaryota</taxon>
        <taxon>Viridiplantae</taxon>
        <taxon>Chlorophyta</taxon>
        <taxon>core chlorophytes</taxon>
        <taxon>Trebouxiophyceae</taxon>
        <taxon>Chlorellales</taxon>
        <taxon>Chlorellaceae</taxon>
        <taxon>Chlorella clade</taxon>
        <taxon>Micractinium</taxon>
    </lineage>
</organism>
<feature type="region of interest" description="Disordered" evidence="1">
    <location>
        <begin position="380"/>
        <end position="546"/>
    </location>
</feature>
<feature type="compositionally biased region" description="Acidic residues" evidence="1">
    <location>
        <begin position="438"/>
        <end position="454"/>
    </location>
</feature>
<reference evidence="2 3" key="1">
    <citation type="journal article" date="2018" name="Plant J.">
        <title>Genome sequences of Chlorella sorokiniana UTEX 1602 and Micractinium conductrix SAG 241.80: implications to maltose excretion by a green alga.</title>
        <authorList>
            <person name="Arriola M.B."/>
            <person name="Velmurugan N."/>
            <person name="Zhang Y."/>
            <person name="Plunkett M.H."/>
            <person name="Hondzo H."/>
            <person name="Barney B.M."/>
        </authorList>
    </citation>
    <scope>NUCLEOTIDE SEQUENCE [LARGE SCALE GENOMIC DNA]</scope>
    <source>
        <strain evidence="2 3">SAG 241.80</strain>
    </source>
</reference>
<evidence type="ECO:0000313" key="3">
    <source>
        <dbReference type="Proteomes" id="UP000239649"/>
    </source>
</evidence>
<evidence type="ECO:0000313" key="2">
    <source>
        <dbReference type="EMBL" id="PSC67871.1"/>
    </source>
</evidence>
<dbReference type="Gene3D" id="2.160.20.10">
    <property type="entry name" value="Single-stranded right-handed beta-helix, Pectin lyase-like"/>
    <property type="match status" value="1"/>
</dbReference>
<protein>
    <submittedName>
        <fullName evidence="2">Uncharacterized protein</fullName>
    </submittedName>
</protein>
<keyword evidence="3" id="KW-1185">Reference proteome</keyword>
<gene>
    <name evidence="2" type="ORF">C2E20_8525</name>
</gene>
<feature type="compositionally biased region" description="Basic residues" evidence="1">
    <location>
        <begin position="523"/>
        <end position="532"/>
    </location>
</feature>
<dbReference type="OrthoDB" id="10509668at2759"/>
<feature type="compositionally biased region" description="Low complexity" evidence="1">
    <location>
        <begin position="32"/>
        <end position="43"/>
    </location>
</feature>
<sequence>MAPRKKPRTEGKAAGAAPAKEKQPRRQRQRQRQPALPAAQEAQEPAVRLLDLHDGILQNIVRRLGFDRRTVMVVCKRLRDLAVGAVHSHQLAGQSVQDAIEAAQEGDTVHLLPGFYKEALLIKKRLHLTCDGAVRILSPARFAVMCASAGCLLENVTLKSHQIDESVYFLVEFGPACSHITMRGCEVLQGSYGPNTRLTLERCTLHVGMSLMAGRLEMSDCTVKCSGDSLFTYAGTELVMQRCTFADFTDAVRLEGAALLRDCSFWAYERGPVLIVADPMVPPEEQAEVANARLLHVEEQPPDYCWAALPFPGIPGVAATGARASEEQRAAAERGEVVPGHVLVWGGTAFESRSNEGITAQQEEVRREARALMLGMHQGAEAADGVDPDEVSIGNSVEDPEPLEDEDFSGESDDDWDSGSDLGGAYMGPGDQVIDMLSDSDAEFSGSEDGDLDLDLLSSESGTTSDSESSSDEDSGGDAGARGARRRDGGGGGGGRRRGPPPPSDDDDDSSSSGGTGGLQGRAVRRRRRRRSGGGSDDTTTSSEDE</sequence>
<dbReference type="AlphaFoldDB" id="A0A2P6V1A7"/>
<feature type="compositionally biased region" description="Low complexity" evidence="1">
    <location>
        <begin position="537"/>
        <end position="546"/>
    </location>
</feature>
<accession>A0A2P6V1A7</accession>
<comment type="caution">
    <text evidence="2">The sequence shown here is derived from an EMBL/GenBank/DDBJ whole genome shotgun (WGS) entry which is preliminary data.</text>
</comment>
<dbReference type="InterPro" id="IPR012334">
    <property type="entry name" value="Pectin_lyas_fold"/>
</dbReference>
<name>A0A2P6V1A7_9CHLO</name>
<feature type="region of interest" description="Disordered" evidence="1">
    <location>
        <begin position="1"/>
        <end position="43"/>
    </location>
</feature>